<reference evidence="2 3" key="1">
    <citation type="submission" date="2021-07" db="EMBL/GenBank/DDBJ databases">
        <title>Flavobacterium WSW3-B6 sp.nov, isolated from seaweed.</title>
        <authorList>
            <person name="Muhammad N."/>
            <person name="Ho H."/>
            <person name="Lee Y.-J."/>
            <person name="Nguyen T."/>
            <person name="Ho J."/>
            <person name="Kim S.-G."/>
        </authorList>
    </citation>
    <scope>NUCLEOTIDE SEQUENCE [LARGE SCALE GENOMIC DNA]</scope>
    <source>
        <strain evidence="2 3">WSW3-B6</strain>
    </source>
</reference>
<accession>A0ABX8V3P0</accession>
<evidence type="ECO:0000313" key="3">
    <source>
        <dbReference type="Proteomes" id="UP000825381"/>
    </source>
</evidence>
<dbReference type="RefSeq" id="WP_220639760.1">
    <property type="nucleotide sequence ID" value="NZ_CP080429.1"/>
</dbReference>
<sequence length="1086" mass="119954">MKVFKFLLIVFLFCSSVTRGQLADFGLQVTATDETCLSNGSLTFTTTNLTPGSEVIYKVYLLPNVSSPISISVDNYLGGLSAGSYKVEVIQALGEFSNSQQQQVVINENIIPFDFSVSSSEQNCSGGGDIAVNVTSGVASSYEIISGTEVRPLQISNVFSGLPSGTYNVRAFNNCGVGVVRTYILSIEASELTISEPSYSDDPVTICDSIVVNHVINASSGTIGYPLSVHYRLNTLDIDGNEMVINQTYTNGPEDQLEISAVMPRYIQNSYNYDIEVTDNCNEVFESNDNVVDPSLALSLTTSDAPCADKYLVVDVGRFYNSFTLQFLSVPEDFDPVSYNANVNSSFTNGHIEFGSASNPVPFGNYVVQITDECGRVATKSIMIELEIPSPNIAARNNGCFSEFGRIRLNVTDTNLVSAIIMAAPDTYENALPQDVTSNINSVGTLVLNDLPIGFYTIQFTDECGFFREETIEVPPFVERNFTESTLPSCEAGFGSVLLRSRNGHLTEVIITNAPAALNQSLPYNASFNIASGRFYMGNLPEGNYTFQATDICGIMHDMVVEIEGYNPPSENSFEFTPNCGSFSVKVTDESNGIEGANYWLQKLDEETGNWVHPRTGVVYTEGSIPNDETGIKFRNDKRRNNLKFEGTFRMIKKFETYSSGSSENTICISELGQFEYNDEFSVGSAFTLACVGEPNDVYIEAVGYNLTYKIIKKDGEPFTIDNGDSNIFKNLEPAIYVFSVEDDCGNIITQWLNFQELPSIAEAVQPTDMLVCGEPGGLRISEFHLTAQNEQILGPLYSAMYTITYHLTQEDADNAVNALPEYYTNLTNGQTIYVRLIHNEIDLCYSTTSFKLFVGDYQEPRIVTTGTVCDDIELMLTADAGYSSYLWSNGETTRSIFVTEPGTYSVIVEKAYGTEMCDGFTEIEVKASEKPEIVKIETADWTEDSNTITVYVDGNGTYEYSVDGANYQESNVFENLPAGVYDVFVRDASGCGKDKQEVVLMYYPKYFTPNGDGVNEKWYIKHAITEPNFEVSIYDRYGKHITTLSSTSDGWDGTLQGAALPSTDYWFVAVREDGREFRGHFSMVR</sequence>
<name>A0ABX8V3P0_9FLAO</name>
<dbReference type="NCBIfam" id="TIGR04131">
    <property type="entry name" value="Bac_Flav_CTERM"/>
    <property type="match status" value="1"/>
</dbReference>
<dbReference type="InterPro" id="IPR026341">
    <property type="entry name" value="T9SS_type_B"/>
</dbReference>
<evidence type="ECO:0000256" key="1">
    <source>
        <dbReference type="SAM" id="SignalP"/>
    </source>
</evidence>
<keyword evidence="1" id="KW-0732">Signal</keyword>
<feature type="chain" id="PRO_5045895169" evidence="1">
    <location>
        <begin position="24"/>
        <end position="1086"/>
    </location>
</feature>
<organism evidence="2 3">
    <name type="scientific">Flavobacterium litorale</name>
    <dbReference type="NCBI Taxonomy" id="2856519"/>
    <lineage>
        <taxon>Bacteria</taxon>
        <taxon>Pseudomonadati</taxon>
        <taxon>Bacteroidota</taxon>
        <taxon>Flavobacteriia</taxon>
        <taxon>Flavobacteriales</taxon>
        <taxon>Flavobacteriaceae</taxon>
        <taxon>Flavobacterium</taxon>
    </lineage>
</organism>
<dbReference type="Pfam" id="PF13585">
    <property type="entry name" value="CHU_C"/>
    <property type="match status" value="1"/>
</dbReference>
<feature type="signal peptide" evidence="1">
    <location>
        <begin position="1"/>
        <end position="23"/>
    </location>
</feature>
<dbReference type="Proteomes" id="UP000825381">
    <property type="component" value="Chromosome"/>
</dbReference>
<protein>
    <submittedName>
        <fullName evidence="2">T9SS type B sorting domain-containing protein</fullName>
    </submittedName>
</protein>
<gene>
    <name evidence="2" type="ORF">K1I41_07555</name>
</gene>
<evidence type="ECO:0000313" key="2">
    <source>
        <dbReference type="EMBL" id="QYJ67415.1"/>
    </source>
</evidence>
<dbReference type="EMBL" id="CP080429">
    <property type="protein sequence ID" value="QYJ67415.1"/>
    <property type="molecule type" value="Genomic_DNA"/>
</dbReference>
<proteinExistence type="predicted"/>
<keyword evidence="3" id="KW-1185">Reference proteome</keyword>